<comment type="similarity">
    <text evidence="5">Belongs to the LECT2/MIM-1 family.</text>
</comment>
<accession>A0AAD4R371</accession>
<evidence type="ECO:0000256" key="3">
    <source>
        <dbReference type="ARBA" id="ARBA00022833"/>
    </source>
</evidence>
<keyword evidence="2 6" id="KW-0732">Signal</keyword>
<dbReference type="SUPFAM" id="SSF51261">
    <property type="entry name" value="Duplicated hybrid motif"/>
    <property type="match status" value="1"/>
</dbReference>
<protein>
    <submittedName>
        <fullName evidence="8">Peptidase family m23 domain-containing protein</fullName>
    </submittedName>
</protein>
<reference evidence="8" key="1">
    <citation type="submission" date="2022-01" db="EMBL/GenBank/DDBJ databases">
        <title>Genome Sequence Resource for Two Populations of Ditylenchus destructor, the Migratory Endoparasitic Phytonematode.</title>
        <authorList>
            <person name="Zhang H."/>
            <person name="Lin R."/>
            <person name="Xie B."/>
        </authorList>
    </citation>
    <scope>NUCLEOTIDE SEQUENCE</scope>
    <source>
        <strain evidence="8">BazhouSP</strain>
    </source>
</reference>
<dbReference type="InterPro" id="IPR016047">
    <property type="entry name" value="M23ase_b-sheet_dom"/>
</dbReference>
<keyword evidence="4" id="KW-1015">Disulfide bond</keyword>
<dbReference type="EMBL" id="JAKKPZ010000045">
    <property type="protein sequence ID" value="KAI1706837.1"/>
    <property type="molecule type" value="Genomic_DNA"/>
</dbReference>
<evidence type="ECO:0000259" key="7">
    <source>
        <dbReference type="Pfam" id="PF01551"/>
    </source>
</evidence>
<dbReference type="Proteomes" id="UP001201812">
    <property type="component" value="Unassembled WGS sequence"/>
</dbReference>
<name>A0AAD4R371_9BILA</name>
<organism evidence="8 9">
    <name type="scientific">Ditylenchus destructor</name>
    <dbReference type="NCBI Taxonomy" id="166010"/>
    <lineage>
        <taxon>Eukaryota</taxon>
        <taxon>Metazoa</taxon>
        <taxon>Ecdysozoa</taxon>
        <taxon>Nematoda</taxon>
        <taxon>Chromadorea</taxon>
        <taxon>Rhabditida</taxon>
        <taxon>Tylenchina</taxon>
        <taxon>Tylenchomorpha</taxon>
        <taxon>Sphaerularioidea</taxon>
        <taxon>Anguinidae</taxon>
        <taxon>Anguininae</taxon>
        <taxon>Ditylenchus</taxon>
    </lineage>
</organism>
<evidence type="ECO:0000256" key="4">
    <source>
        <dbReference type="ARBA" id="ARBA00023157"/>
    </source>
</evidence>
<keyword evidence="3" id="KW-0862">Zinc</keyword>
<dbReference type="GO" id="GO:0046872">
    <property type="term" value="F:metal ion binding"/>
    <property type="evidence" value="ECO:0007669"/>
    <property type="project" value="UniProtKB-KW"/>
</dbReference>
<keyword evidence="1" id="KW-0479">Metal-binding</keyword>
<evidence type="ECO:0000313" key="8">
    <source>
        <dbReference type="EMBL" id="KAI1706837.1"/>
    </source>
</evidence>
<evidence type="ECO:0000256" key="1">
    <source>
        <dbReference type="ARBA" id="ARBA00022723"/>
    </source>
</evidence>
<evidence type="ECO:0000256" key="6">
    <source>
        <dbReference type="SAM" id="SignalP"/>
    </source>
</evidence>
<proteinExistence type="inferred from homology"/>
<dbReference type="AlphaFoldDB" id="A0AAD4R371"/>
<dbReference type="InterPro" id="IPR011055">
    <property type="entry name" value="Dup_hybrid_motif"/>
</dbReference>
<dbReference type="PANTHER" id="PTHR11329:SF0">
    <property type="entry name" value="LEUKOCYTE CELL-DERIVED CHEMOTAXIN-2"/>
    <property type="match status" value="1"/>
</dbReference>
<comment type="caution">
    <text evidence="8">The sequence shown here is derived from an EMBL/GenBank/DDBJ whole genome shotgun (WGS) entry which is preliminary data.</text>
</comment>
<evidence type="ECO:0000313" key="9">
    <source>
        <dbReference type="Proteomes" id="UP001201812"/>
    </source>
</evidence>
<evidence type="ECO:0000256" key="2">
    <source>
        <dbReference type="ARBA" id="ARBA00022729"/>
    </source>
</evidence>
<dbReference type="Pfam" id="PF01551">
    <property type="entry name" value="Peptidase_M23"/>
    <property type="match status" value="1"/>
</dbReference>
<keyword evidence="9" id="KW-1185">Reference proteome</keyword>
<feature type="domain" description="M23ase beta-sheet core" evidence="7">
    <location>
        <begin position="62"/>
        <end position="167"/>
    </location>
</feature>
<gene>
    <name evidence="8" type="ORF">DdX_12831</name>
</gene>
<dbReference type="Gene3D" id="2.70.70.10">
    <property type="entry name" value="Glucose Permease (Domain IIA)"/>
    <property type="match status" value="2"/>
</dbReference>
<dbReference type="InterPro" id="IPR008663">
    <property type="entry name" value="LECT2"/>
</dbReference>
<evidence type="ECO:0000256" key="5">
    <source>
        <dbReference type="ARBA" id="ARBA00024361"/>
    </source>
</evidence>
<feature type="signal peptide" evidence="6">
    <location>
        <begin position="1"/>
        <end position="19"/>
    </location>
</feature>
<feature type="chain" id="PRO_5042253997" evidence="6">
    <location>
        <begin position="20"/>
        <end position="344"/>
    </location>
</feature>
<sequence>MQLLLLVVSSIFLWRNAEALGCMKTVCSNQPRNFINQLKECPAADGFCGNYKSLRRNNQYVEAVDLDCDDGTAVYAPFDGELTYYQPFGAQPDAQCADQGARIEGFGQWRGYYVLISTVKLIKYGGKVTAGQKIGVAGNLDCVFNGRRSPSNFVRVQVFRQGKPIDPTYHLIDCMCTGQICETNRKNTWIGQSFKYDSRFNGVRGWELKCPISGANEQSVSSEENELRAPRIYSPIDGNIIGRVRIDYSSGTYAGCGNEGLFIVGTGKWEDYEVRLYNVRFWEDLGLGTKRIEQGQYIGQRLLCKDAPDSIFVEMRFQGVQVDVSDAISAENCLHKKFSRIFRF</sequence>
<dbReference type="PANTHER" id="PTHR11329">
    <property type="entry name" value="LEUKOCYTE CELL-DERIVED CHEMOTAXIN 2"/>
    <property type="match status" value="1"/>
</dbReference>